<evidence type="ECO:0000256" key="5">
    <source>
        <dbReference type="ARBA" id="ARBA00023251"/>
    </source>
</evidence>
<dbReference type="Pfam" id="PF00583">
    <property type="entry name" value="Acetyltransf_1"/>
    <property type="match status" value="1"/>
</dbReference>
<name>A0A0K2ZR93_9XANT</name>
<dbReference type="Gene3D" id="3.40.630.30">
    <property type="match status" value="1"/>
</dbReference>
<dbReference type="EC" id="2.3.1.82" evidence="2 9"/>
<dbReference type="PANTHER" id="PTHR43877">
    <property type="entry name" value="AMINOALKYLPHOSPHONATE N-ACETYLTRANSFERASE-RELATED-RELATED"/>
    <property type="match status" value="1"/>
</dbReference>
<dbReference type="InterPro" id="IPR050832">
    <property type="entry name" value="Bact_Acetyltransf"/>
</dbReference>
<protein>
    <recommendedName>
        <fullName evidence="3 9">Aminoglycoside N(6')-acetyltransferase type 1</fullName>
        <ecNumber evidence="2 9">2.3.1.82</ecNumber>
    </recommendedName>
    <alternativeName>
        <fullName evidence="7 9">Aminoglycoside resistance protein</fullName>
    </alternativeName>
</protein>
<keyword evidence="6 9" id="KW-0012">Acyltransferase</keyword>
<evidence type="ECO:0000256" key="4">
    <source>
        <dbReference type="ARBA" id="ARBA00022679"/>
    </source>
</evidence>
<dbReference type="Proteomes" id="UP000041247">
    <property type="component" value="Unassembled WGS sequence"/>
</dbReference>
<dbReference type="PIRSF" id="PIRSF000452">
    <property type="entry name" value="6-N-acetyltransf"/>
    <property type="match status" value="1"/>
</dbReference>
<organism evidence="11 12">
    <name type="scientific">Xanthomonas graminis pv. poae</name>
    <dbReference type="NCBI Taxonomy" id="227946"/>
    <lineage>
        <taxon>Bacteria</taxon>
        <taxon>Pseudomonadati</taxon>
        <taxon>Pseudomonadota</taxon>
        <taxon>Gammaproteobacteria</taxon>
        <taxon>Lysobacterales</taxon>
        <taxon>Lysobacteraceae</taxon>
        <taxon>Xanthomonas</taxon>
        <taxon>Xanthomonas translucens group</taxon>
        <taxon>Xanthomonas graminis</taxon>
    </lineage>
</organism>
<accession>A0A0K2ZR93</accession>
<gene>
    <name evidence="11" type="ORF">XTPLMG728_1044</name>
</gene>
<dbReference type="GO" id="GO:0046677">
    <property type="term" value="P:response to antibiotic"/>
    <property type="evidence" value="ECO:0007669"/>
    <property type="project" value="UniProtKB-KW"/>
</dbReference>
<dbReference type="AlphaFoldDB" id="A0A0K2ZR93"/>
<evidence type="ECO:0000313" key="11">
    <source>
        <dbReference type="EMBL" id="CTP85905.1"/>
    </source>
</evidence>
<dbReference type="InterPro" id="IPR000182">
    <property type="entry name" value="GNAT_dom"/>
</dbReference>
<reference evidence="11 12" key="1">
    <citation type="submission" date="2015-07" db="EMBL/GenBank/DDBJ databases">
        <authorList>
            <person name="Noorani M."/>
        </authorList>
    </citation>
    <scope>NUCLEOTIDE SEQUENCE [LARGE SCALE GENOMIC DNA]</scope>
    <source>
        <strain evidence="11">LMG728</strain>
    </source>
</reference>
<dbReference type="SUPFAM" id="SSF55729">
    <property type="entry name" value="Acyl-CoA N-acyltransferases (Nat)"/>
    <property type="match status" value="1"/>
</dbReference>
<dbReference type="EMBL" id="CXOK01000026">
    <property type="protein sequence ID" value="CTP85905.1"/>
    <property type="molecule type" value="Genomic_DNA"/>
</dbReference>
<evidence type="ECO:0000256" key="6">
    <source>
        <dbReference type="ARBA" id="ARBA00023315"/>
    </source>
</evidence>
<evidence type="ECO:0000256" key="8">
    <source>
        <dbReference type="ARBA" id="ARBA00048923"/>
    </source>
</evidence>
<comment type="function">
    <text evidence="9">Catalyzes the transfer of an acetyl group from acetyl-CoA to the 6'-amino group of aminoglycoside molecules conferring resistance to antibiotics containing the purpurosamine ring.</text>
</comment>
<comment type="catalytic activity">
    <reaction evidence="8 9">
        <text>kanamycin B + acetyl-CoA = N(6')-acetylkanamycin B + CoA + H(+)</text>
        <dbReference type="Rhea" id="RHEA:16449"/>
        <dbReference type="ChEBI" id="CHEBI:15378"/>
        <dbReference type="ChEBI" id="CHEBI:57287"/>
        <dbReference type="ChEBI" id="CHEBI:57288"/>
        <dbReference type="ChEBI" id="CHEBI:58390"/>
        <dbReference type="ChEBI" id="CHEBI:58549"/>
        <dbReference type="EC" id="2.3.1.82"/>
    </reaction>
</comment>
<evidence type="ECO:0000313" key="12">
    <source>
        <dbReference type="Proteomes" id="UP000041247"/>
    </source>
</evidence>
<dbReference type="PROSITE" id="PS51186">
    <property type="entry name" value="GNAT"/>
    <property type="match status" value="1"/>
</dbReference>
<evidence type="ECO:0000256" key="1">
    <source>
        <dbReference type="ARBA" id="ARBA00011738"/>
    </source>
</evidence>
<dbReference type="RefSeq" id="WP_009600003.1">
    <property type="nucleotide sequence ID" value="NZ_CP076250.1"/>
</dbReference>
<evidence type="ECO:0000259" key="10">
    <source>
        <dbReference type="PROSITE" id="PS51186"/>
    </source>
</evidence>
<dbReference type="NCBIfam" id="NF043067">
    <property type="entry name" value="AAC_6p_group_E"/>
    <property type="match status" value="1"/>
</dbReference>
<dbReference type="InterPro" id="IPR024170">
    <property type="entry name" value="Aminoglycoside_N6-AcTrfrase"/>
</dbReference>
<comment type="subunit">
    <text evidence="1 9">Homodimer.</text>
</comment>
<dbReference type="CDD" id="cd04301">
    <property type="entry name" value="NAT_SF"/>
    <property type="match status" value="1"/>
</dbReference>
<proteinExistence type="predicted"/>
<evidence type="ECO:0000256" key="9">
    <source>
        <dbReference type="PIRNR" id="PIRNR000452"/>
    </source>
</evidence>
<feature type="domain" description="N-acetyltransferase" evidence="10">
    <location>
        <begin position="5"/>
        <end position="150"/>
    </location>
</feature>
<evidence type="ECO:0000256" key="3">
    <source>
        <dbReference type="ARBA" id="ARBA00017677"/>
    </source>
</evidence>
<evidence type="ECO:0000256" key="2">
    <source>
        <dbReference type="ARBA" id="ARBA00012888"/>
    </source>
</evidence>
<keyword evidence="5 9" id="KW-0046">Antibiotic resistance</keyword>
<evidence type="ECO:0000256" key="7">
    <source>
        <dbReference type="ARBA" id="ARBA00029660"/>
    </source>
</evidence>
<dbReference type="GO" id="GO:0047663">
    <property type="term" value="F:aminoglycoside 6'-N-acetyltransferase activity"/>
    <property type="evidence" value="ECO:0007669"/>
    <property type="project" value="UniProtKB-EC"/>
</dbReference>
<sequence>MSDGYSIRAAVAADLRAWAALRVALWPDESDAFGGVVEALQREDAANFLAFAGDGHAIGFADVTLRQDYVNGTDSSPVGFLEGWYVVPEWRGRGVGRALLRQVQDWTRAQGCSELASDALLDDAAAQAAHRACGFEESERVVYFRMPVAD</sequence>
<dbReference type="InterPro" id="IPR016181">
    <property type="entry name" value="Acyl_CoA_acyltransferase"/>
</dbReference>
<keyword evidence="4 9" id="KW-0808">Transferase</keyword>